<keyword evidence="2" id="KW-1185">Reference proteome</keyword>
<reference evidence="1" key="1">
    <citation type="submission" date="2022-12" db="EMBL/GenBank/DDBJ databases">
        <title>Draft genome assemblies for two species of Escallonia (Escalloniales).</title>
        <authorList>
            <person name="Chanderbali A."/>
            <person name="Dervinis C."/>
            <person name="Anghel I."/>
            <person name="Soltis D."/>
            <person name="Soltis P."/>
            <person name="Zapata F."/>
        </authorList>
    </citation>
    <scope>NUCLEOTIDE SEQUENCE</scope>
    <source>
        <strain evidence="1">UCBG92.1500</strain>
        <tissue evidence="1">Leaf</tissue>
    </source>
</reference>
<dbReference type="AlphaFoldDB" id="A0AA88U4Z1"/>
<dbReference type="Proteomes" id="UP001187471">
    <property type="component" value="Unassembled WGS sequence"/>
</dbReference>
<organism evidence="1 2">
    <name type="scientific">Escallonia rubra</name>
    <dbReference type="NCBI Taxonomy" id="112253"/>
    <lineage>
        <taxon>Eukaryota</taxon>
        <taxon>Viridiplantae</taxon>
        <taxon>Streptophyta</taxon>
        <taxon>Embryophyta</taxon>
        <taxon>Tracheophyta</taxon>
        <taxon>Spermatophyta</taxon>
        <taxon>Magnoliopsida</taxon>
        <taxon>eudicotyledons</taxon>
        <taxon>Gunneridae</taxon>
        <taxon>Pentapetalae</taxon>
        <taxon>asterids</taxon>
        <taxon>campanulids</taxon>
        <taxon>Escalloniales</taxon>
        <taxon>Escalloniaceae</taxon>
        <taxon>Escallonia</taxon>
    </lineage>
</organism>
<dbReference type="EMBL" id="JAVXUO010002666">
    <property type="protein sequence ID" value="KAK2970695.1"/>
    <property type="molecule type" value="Genomic_DNA"/>
</dbReference>
<dbReference type="SUPFAM" id="SSF51905">
    <property type="entry name" value="FAD/NAD(P)-binding domain"/>
    <property type="match status" value="1"/>
</dbReference>
<accession>A0AA88U4Z1</accession>
<sequence length="108" mass="11696">MKIISLSNLTVDFGKTLKPHEFISMLRREVLDSYLRSRAESNGAVSIKALVTSLEVLSSPHAPYLVHYTINNSTQKPLAVDCIVGAYGANSKVAKSIHAGNYACAIAF</sequence>
<dbReference type="InterPro" id="IPR036188">
    <property type="entry name" value="FAD/NAD-bd_sf"/>
</dbReference>
<gene>
    <name evidence="1" type="ORF">RJ640_026701</name>
</gene>
<dbReference type="GO" id="GO:0009535">
    <property type="term" value="C:chloroplast thylakoid membrane"/>
    <property type="evidence" value="ECO:0007669"/>
    <property type="project" value="TreeGrafter"/>
</dbReference>
<dbReference type="PANTHER" id="PTHR42685">
    <property type="entry name" value="GERANYLGERANYL DIPHOSPHATE REDUCTASE"/>
    <property type="match status" value="1"/>
</dbReference>
<dbReference type="InterPro" id="IPR050407">
    <property type="entry name" value="Geranylgeranyl_reductase"/>
</dbReference>
<dbReference type="PANTHER" id="PTHR42685:SF13">
    <property type="entry name" value="GERANYLGERANYL DIPHOSPHATE REDUCTASE"/>
    <property type="match status" value="1"/>
</dbReference>
<dbReference type="GO" id="GO:0015995">
    <property type="term" value="P:chlorophyll biosynthetic process"/>
    <property type="evidence" value="ECO:0007669"/>
    <property type="project" value="TreeGrafter"/>
</dbReference>
<evidence type="ECO:0000313" key="1">
    <source>
        <dbReference type="EMBL" id="KAK2970695.1"/>
    </source>
</evidence>
<proteinExistence type="predicted"/>
<comment type="caution">
    <text evidence="1">The sequence shown here is derived from an EMBL/GenBank/DDBJ whole genome shotgun (WGS) entry which is preliminary data.</text>
</comment>
<evidence type="ECO:0000313" key="2">
    <source>
        <dbReference type="Proteomes" id="UP001187471"/>
    </source>
</evidence>
<dbReference type="GO" id="GO:0045550">
    <property type="term" value="F:geranylgeranyl reductase activity"/>
    <property type="evidence" value="ECO:0007669"/>
    <property type="project" value="TreeGrafter"/>
</dbReference>
<name>A0AA88U4Z1_9ASTE</name>
<protein>
    <submittedName>
        <fullName evidence="1">Uncharacterized protein</fullName>
    </submittedName>
</protein>
<dbReference type="Gene3D" id="3.50.50.60">
    <property type="entry name" value="FAD/NAD(P)-binding domain"/>
    <property type="match status" value="1"/>
</dbReference>